<dbReference type="SUPFAM" id="SSF50998">
    <property type="entry name" value="Quinoprotein alcohol dehydrogenase-like"/>
    <property type="match status" value="2"/>
</dbReference>
<keyword evidence="2" id="KW-1133">Transmembrane helix</keyword>
<protein>
    <recommendedName>
        <fullName evidence="3">Novel STAND NTPase 1 domain-containing protein</fullName>
    </recommendedName>
</protein>
<feature type="coiled-coil region" evidence="1">
    <location>
        <begin position="393"/>
        <end position="420"/>
    </location>
</feature>
<dbReference type="Pfam" id="PF20703">
    <property type="entry name" value="nSTAND1"/>
    <property type="match status" value="1"/>
</dbReference>
<dbReference type="InterPro" id="IPR027417">
    <property type="entry name" value="P-loop_NTPase"/>
</dbReference>
<evidence type="ECO:0000259" key="3">
    <source>
        <dbReference type="Pfam" id="PF20703"/>
    </source>
</evidence>
<evidence type="ECO:0000256" key="2">
    <source>
        <dbReference type="SAM" id="Phobius"/>
    </source>
</evidence>
<dbReference type="InterPro" id="IPR015943">
    <property type="entry name" value="WD40/YVTN_repeat-like_dom_sf"/>
</dbReference>
<keyword evidence="2" id="KW-0812">Transmembrane</keyword>
<evidence type="ECO:0000256" key="1">
    <source>
        <dbReference type="SAM" id="Coils"/>
    </source>
</evidence>
<organism evidence="4 5">
    <name type="scientific">Leifsonia williamsii</name>
    <dbReference type="NCBI Taxonomy" id="3035919"/>
    <lineage>
        <taxon>Bacteria</taxon>
        <taxon>Bacillati</taxon>
        <taxon>Actinomycetota</taxon>
        <taxon>Actinomycetes</taxon>
        <taxon>Micrococcales</taxon>
        <taxon>Microbacteriaceae</taxon>
        <taxon>Leifsonia</taxon>
    </lineage>
</organism>
<feature type="transmembrane region" description="Helical" evidence="2">
    <location>
        <begin position="423"/>
        <end position="447"/>
    </location>
</feature>
<feature type="domain" description="Novel STAND NTPase 1" evidence="3">
    <location>
        <begin position="22"/>
        <end position="365"/>
    </location>
</feature>
<dbReference type="InterPro" id="IPR011047">
    <property type="entry name" value="Quinoprotein_ADH-like_sf"/>
</dbReference>
<gene>
    <name evidence="4" type="ORF">P5G50_08880</name>
</gene>
<dbReference type="Gene3D" id="2.130.10.10">
    <property type="entry name" value="YVTN repeat-like/Quinoprotein amine dehydrogenase"/>
    <property type="match status" value="1"/>
</dbReference>
<accession>A0ABT8KAT8</accession>
<dbReference type="Proteomes" id="UP001174208">
    <property type="component" value="Unassembled WGS sequence"/>
</dbReference>
<keyword evidence="1" id="KW-0175">Coiled coil</keyword>
<proteinExistence type="predicted"/>
<evidence type="ECO:0000313" key="5">
    <source>
        <dbReference type="Proteomes" id="UP001174208"/>
    </source>
</evidence>
<evidence type="ECO:0000313" key="4">
    <source>
        <dbReference type="EMBL" id="MDN4614565.1"/>
    </source>
</evidence>
<keyword evidence="5" id="KW-1185">Reference proteome</keyword>
<dbReference type="Gene3D" id="3.40.50.300">
    <property type="entry name" value="P-loop containing nucleotide triphosphate hydrolases"/>
    <property type="match status" value="1"/>
</dbReference>
<sequence>MLRQDPALAPTAPPHRVSDTCPYRGLQPFSPADTEDFFGRDADIEAMRQRVREGSLTVVVGASGSGKSSLVLAGLLPRIADGRRTAVITAGREAASALRATIDAGGPADIVVVDQAEAILQLPERERDELCRIVAEALAGGSIVLMTLRSDFLDRATGLPRIGALIGRAVYAIGPLDTDGLREAIEGPAARAGLRLEPGLVEVIVRDAADRRTTLPHVSHALEETWVRREGATLTVAGYEASGGITGAIAQSAETLYRSLDAHDAAACRSLMLRLVHRGADGASVRRTAALAPLVADPAWRGVLNRLVAARLLTTDGDEVTVAHEALATAWPRLDQWLEEDAEGARLVATVSTAAELWNGSGRRNDDLLRGARLQAALDWRDGSEPELTTVEREFLDASAEREQDEIRELARRAARDKRVNRWLRWAMAGAGVLLIAAIFGGALAAVRGGEAGRAAEDARIEALVATSLSLLDNDRETAALLAAETYRRWPDDPRTRSALWGVMTSTAGLVDMHHDRGALYPSMDMLPDTGTALRVSSNRDSTGHPAVEVVDVATGDVLRTFELGLPATPPGWSRTVEVSADGSVAAIQSPVYPDPSNTDECCWAHLTFLDLSNGKPLPSTGLVRSPMSGMMTLDPAGRTLYVAETVTADIIAVDTATGEVRSSAAAFDAHPKQIENVHGVALVGDGLVAVGAGNQLRLYDRATLALTRTIPLEGDVSSMDVIADGRGGVVTTGWDGTVRVSLATGETLWRRFPDPTRNCYSLYLATDTTVACGSYEGVALVDLATGETRRAHAALQLNQLPRFERIDGGTLLVAVSQPPTWMRWRIDGGGTDADVVAKGRELVNGPEAGGSLVVTQPVGGGRMRLWDLKRDAPVGEEADLIIPLGSGVVARYARYDPEERSGEPRLERRSTGETIPLRIPGVPKSFNVLPGGWDAPAFAWWPQGIVAFDPSTGTPLGPIMRVPDSRLDVRAASETPDATLAVVTWAVDQARSETGVFDIPSGRLLVRGLHDLESSLVLDDDQFIGVAASYARRYDIHTLKPLSALARAIGGSQLTSVSTDGRTLLNVGFNNALTLYDLTADIALASPVDSDASGVRLRGGYLTADGETLLEALPDGIRVWDLRVAEQALRACELAGRELSEEEWATYFPGEGRVGTCAGAGG</sequence>
<dbReference type="EMBL" id="JAROCF010000001">
    <property type="protein sequence ID" value="MDN4614565.1"/>
    <property type="molecule type" value="Genomic_DNA"/>
</dbReference>
<reference evidence="4" key="1">
    <citation type="submission" date="2023-06" db="EMBL/GenBank/DDBJ databases">
        <title>MT1 and MT2 Draft Genomes of Novel Species.</title>
        <authorList>
            <person name="Venkateswaran K."/>
        </authorList>
    </citation>
    <scope>NUCLEOTIDE SEQUENCE</scope>
    <source>
        <strain evidence="4">F6_8S_P_1B</strain>
    </source>
</reference>
<dbReference type="SUPFAM" id="SSF52540">
    <property type="entry name" value="P-loop containing nucleoside triphosphate hydrolases"/>
    <property type="match status" value="1"/>
</dbReference>
<comment type="caution">
    <text evidence="4">The sequence shown here is derived from an EMBL/GenBank/DDBJ whole genome shotgun (WGS) entry which is preliminary data.</text>
</comment>
<name>A0ABT8KAT8_9MICO</name>
<dbReference type="InterPro" id="IPR049052">
    <property type="entry name" value="nSTAND1"/>
</dbReference>
<keyword evidence="2" id="KW-0472">Membrane</keyword>